<evidence type="ECO:0000256" key="2">
    <source>
        <dbReference type="ARBA" id="ARBA00022786"/>
    </source>
</evidence>
<dbReference type="OrthoDB" id="47801at2759"/>
<feature type="region of interest" description="Disordered" evidence="3">
    <location>
        <begin position="658"/>
        <end position="724"/>
    </location>
</feature>
<evidence type="ECO:0000256" key="3">
    <source>
        <dbReference type="SAM" id="MobiDB-lite"/>
    </source>
</evidence>
<accession>A0A6A6UMT4</accession>
<keyword evidence="2" id="KW-0833">Ubl conjugation pathway</keyword>
<keyword evidence="1" id="KW-0808">Transferase</keyword>
<evidence type="ECO:0000259" key="4">
    <source>
        <dbReference type="PROSITE" id="PS50127"/>
    </source>
</evidence>
<feature type="compositionally biased region" description="Polar residues" evidence="3">
    <location>
        <begin position="709"/>
        <end position="724"/>
    </location>
</feature>
<organism evidence="5 6">
    <name type="scientific">Microthyrium microscopicum</name>
    <dbReference type="NCBI Taxonomy" id="703497"/>
    <lineage>
        <taxon>Eukaryota</taxon>
        <taxon>Fungi</taxon>
        <taxon>Dikarya</taxon>
        <taxon>Ascomycota</taxon>
        <taxon>Pezizomycotina</taxon>
        <taxon>Dothideomycetes</taxon>
        <taxon>Dothideomycetes incertae sedis</taxon>
        <taxon>Microthyriales</taxon>
        <taxon>Microthyriaceae</taxon>
        <taxon>Microthyrium</taxon>
    </lineage>
</organism>
<feature type="domain" description="UBC core" evidence="4">
    <location>
        <begin position="787"/>
        <end position="951"/>
    </location>
</feature>
<feature type="compositionally biased region" description="Acidic residues" evidence="3">
    <location>
        <begin position="658"/>
        <end position="690"/>
    </location>
</feature>
<dbReference type="InterPro" id="IPR000608">
    <property type="entry name" value="UBC"/>
</dbReference>
<evidence type="ECO:0000256" key="1">
    <source>
        <dbReference type="ARBA" id="ARBA00022679"/>
    </source>
</evidence>
<feature type="region of interest" description="Disordered" evidence="3">
    <location>
        <begin position="51"/>
        <end position="70"/>
    </location>
</feature>
<dbReference type="Pfam" id="PF23043">
    <property type="entry name" value="SH3-B_UBE2O"/>
    <property type="match status" value="1"/>
</dbReference>
<dbReference type="GO" id="GO:0061631">
    <property type="term" value="F:ubiquitin conjugating enzyme activity"/>
    <property type="evidence" value="ECO:0007669"/>
    <property type="project" value="TreeGrafter"/>
</dbReference>
<dbReference type="Proteomes" id="UP000799302">
    <property type="component" value="Unassembled WGS sequence"/>
</dbReference>
<dbReference type="PROSITE" id="PS50127">
    <property type="entry name" value="UBC_2"/>
    <property type="match status" value="1"/>
</dbReference>
<proteinExistence type="predicted"/>
<gene>
    <name evidence="5" type="ORF">BT63DRAFT_421720</name>
</gene>
<protein>
    <recommendedName>
        <fullName evidence="4">UBC core domain-containing protein</fullName>
    </recommendedName>
</protein>
<dbReference type="CDD" id="cd23837">
    <property type="entry name" value="UBCc_UBE2O"/>
    <property type="match status" value="1"/>
</dbReference>
<keyword evidence="6" id="KW-1185">Reference proteome</keyword>
<feature type="compositionally biased region" description="Acidic residues" evidence="3">
    <location>
        <begin position="697"/>
        <end position="708"/>
    </location>
</feature>
<dbReference type="Gene3D" id="3.10.110.10">
    <property type="entry name" value="Ubiquitin Conjugating Enzyme"/>
    <property type="match status" value="1"/>
</dbReference>
<dbReference type="PANTHER" id="PTHR46116">
    <property type="entry name" value="(E3-INDEPENDENT) E2 UBIQUITIN-CONJUGATING ENZYME"/>
    <property type="match status" value="1"/>
</dbReference>
<dbReference type="SMART" id="SM00212">
    <property type="entry name" value="UBCc"/>
    <property type="match status" value="1"/>
</dbReference>
<dbReference type="SUPFAM" id="SSF54495">
    <property type="entry name" value="UBC-like"/>
    <property type="match status" value="1"/>
</dbReference>
<dbReference type="EMBL" id="MU004231">
    <property type="protein sequence ID" value="KAF2673585.1"/>
    <property type="molecule type" value="Genomic_DNA"/>
</dbReference>
<dbReference type="AlphaFoldDB" id="A0A6A6UMT4"/>
<dbReference type="InterPro" id="IPR057733">
    <property type="entry name" value="UBE2O-like_SH3-B"/>
</dbReference>
<evidence type="ECO:0000313" key="5">
    <source>
        <dbReference type="EMBL" id="KAF2673585.1"/>
    </source>
</evidence>
<reference evidence="5" key="1">
    <citation type="journal article" date="2020" name="Stud. Mycol.">
        <title>101 Dothideomycetes genomes: a test case for predicting lifestyles and emergence of pathogens.</title>
        <authorList>
            <person name="Haridas S."/>
            <person name="Albert R."/>
            <person name="Binder M."/>
            <person name="Bloem J."/>
            <person name="Labutti K."/>
            <person name="Salamov A."/>
            <person name="Andreopoulos B."/>
            <person name="Baker S."/>
            <person name="Barry K."/>
            <person name="Bills G."/>
            <person name="Bluhm B."/>
            <person name="Cannon C."/>
            <person name="Castanera R."/>
            <person name="Culley D."/>
            <person name="Daum C."/>
            <person name="Ezra D."/>
            <person name="Gonzalez J."/>
            <person name="Henrissat B."/>
            <person name="Kuo A."/>
            <person name="Liang C."/>
            <person name="Lipzen A."/>
            <person name="Lutzoni F."/>
            <person name="Magnuson J."/>
            <person name="Mondo S."/>
            <person name="Nolan M."/>
            <person name="Ohm R."/>
            <person name="Pangilinan J."/>
            <person name="Park H.-J."/>
            <person name="Ramirez L."/>
            <person name="Alfaro M."/>
            <person name="Sun H."/>
            <person name="Tritt A."/>
            <person name="Yoshinaga Y."/>
            <person name="Zwiers L.-H."/>
            <person name="Turgeon B."/>
            <person name="Goodwin S."/>
            <person name="Spatafora J."/>
            <person name="Crous P."/>
            <person name="Grigoriev I."/>
        </authorList>
    </citation>
    <scope>NUCLEOTIDE SEQUENCE</scope>
    <source>
        <strain evidence="5">CBS 115976</strain>
    </source>
</reference>
<sequence length="1040" mass="116387">MSKWPFLDPAALMEHATILREATVHEQTVLMNRTGASHDKPATDANILDEKRLEMSQAPPHNPRESRERPFYSEDTVWRKGSSQLGTIDRTALEPADHVPISPDWHLEYTRHPDISKKAFKEFLMTGAPPTGSVLVDWNDEYGEVELIPTEFLKLDSRHIGCSDLVRKYPGDPMSGIVVGKQVLYTLMPLCDPRRLGSFSVATDPKDPFKYHEWALYNVPESDLKLAAEFSIGDILECQGWLGSIRRISYSIALRLSNETYVEFENPRQVVIKRGPQDFEVGEEVRIDKDNLRQGSWIHGEYDKNIGNRADVVAVKPKTLAIVWSRSRMDKAPGPRPESLILVQDMENRGVTRASSIKGKEFKTKLWPYGEDEEFPLHEHVRFVDLAAALEKHRAHDENATPAKQLLPRKMQEIPHTVTGGYDLNIYGILRSQAICTVHWQDGSATQQFAQDLEIITEVPDEYELWPGDVVIPRQAQNKSEHFYRPIRIGVVQTVAPKDRMATVLWQNNPDLEFFLEHDSNKMYLAGDSYSGFPVYAAPHGNGYLEEVTVFDVMTAGTLASQKHHDHVLINAAQVEALRARHQAAKNAICNCSICSQPHGTDTLDWFGKVVGRGLNGLMTVRLSGLEEIEDREFPPEALACSLRVAGYGELVDAMGDDDVPDDGVNDEMEMDSSATEEPEPLEVWAEDENGDRVSMEGDEGWSTDETTDSNSDGNVSMGNSPYNDRSEIADVADIVDSVDTVLEASTPNSPPKLSGLGAPERYVLLESEPPADHHFLKPGTAEAAPQKLRAMRKEHKILASSLPEGVFVRSWESRLELFRVLIIGPVDTPYEHAPLLIDIALPDKYPHSPPLAYFHSWTYGQGRVNPNLYEDGKICLSLLNTWSGERQTETWTPGSSTLLQAIVSILGLVLVAEPYYNEAGYESRAGSSDTSTQSAHYTERAYLACRKFIKHALQNDIEPFKEVLEWLYVSSFAGAPKLLDRSITELKIISENEGEPLTYGGLKTVSKAALVMSRRVLQELETFRESLQQDATDGAVMQS</sequence>
<name>A0A6A6UMT4_9PEZI</name>
<dbReference type="PANTHER" id="PTHR46116:SF15">
    <property type="entry name" value="(E3-INDEPENDENT) E2 UBIQUITIN-CONJUGATING ENZYME"/>
    <property type="match status" value="1"/>
</dbReference>
<dbReference type="InterPro" id="IPR016135">
    <property type="entry name" value="UBQ-conjugating_enzyme/RWD"/>
</dbReference>
<evidence type="ECO:0000313" key="6">
    <source>
        <dbReference type="Proteomes" id="UP000799302"/>
    </source>
</evidence>
<dbReference type="Pfam" id="PF00179">
    <property type="entry name" value="UQ_con"/>
    <property type="match status" value="1"/>
</dbReference>